<accession>A0ABN3XR18</accession>
<keyword evidence="5" id="KW-1185">Reference proteome</keyword>
<dbReference type="SUPFAM" id="SSF46785">
    <property type="entry name" value="Winged helix' DNA-binding domain"/>
    <property type="match status" value="1"/>
</dbReference>
<dbReference type="Pfam" id="PF25583">
    <property type="entry name" value="WCX"/>
    <property type="match status" value="1"/>
</dbReference>
<reference evidence="4 5" key="1">
    <citation type="journal article" date="2019" name="Int. J. Syst. Evol. Microbiol.">
        <title>The Global Catalogue of Microorganisms (GCM) 10K type strain sequencing project: providing services to taxonomists for standard genome sequencing and annotation.</title>
        <authorList>
            <consortium name="The Broad Institute Genomics Platform"/>
            <consortium name="The Broad Institute Genome Sequencing Center for Infectious Disease"/>
            <person name="Wu L."/>
            <person name="Ma J."/>
        </authorList>
    </citation>
    <scope>NUCLEOTIDE SEQUENCE [LARGE SCALE GENOMIC DNA]</scope>
    <source>
        <strain evidence="4 5">JCM 9088</strain>
    </source>
</reference>
<keyword evidence="1" id="KW-0805">Transcription regulation</keyword>
<dbReference type="Pfam" id="PF08279">
    <property type="entry name" value="HTH_11"/>
    <property type="match status" value="1"/>
</dbReference>
<dbReference type="InterPro" id="IPR001034">
    <property type="entry name" value="DeoR_HTH"/>
</dbReference>
<organism evidence="4 5">
    <name type="scientific">Streptomyces enissocaesilis</name>
    <dbReference type="NCBI Taxonomy" id="332589"/>
    <lineage>
        <taxon>Bacteria</taxon>
        <taxon>Bacillati</taxon>
        <taxon>Actinomycetota</taxon>
        <taxon>Actinomycetes</taxon>
        <taxon>Kitasatosporales</taxon>
        <taxon>Streptomycetaceae</taxon>
        <taxon>Streptomyces</taxon>
        <taxon>Streptomyces rochei group</taxon>
    </lineage>
</organism>
<dbReference type="InterPro" id="IPR026881">
    <property type="entry name" value="WYL_dom"/>
</dbReference>
<dbReference type="InterPro" id="IPR036390">
    <property type="entry name" value="WH_DNA-bd_sf"/>
</dbReference>
<dbReference type="PANTHER" id="PTHR34580">
    <property type="match status" value="1"/>
</dbReference>
<keyword evidence="2" id="KW-0804">Transcription</keyword>
<protein>
    <submittedName>
        <fullName evidence="4">YafY family protein</fullName>
    </submittedName>
</protein>
<proteinExistence type="predicted"/>
<dbReference type="PROSITE" id="PS52050">
    <property type="entry name" value="WYL"/>
    <property type="match status" value="1"/>
</dbReference>
<dbReference type="Pfam" id="PF13280">
    <property type="entry name" value="WYL"/>
    <property type="match status" value="1"/>
</dbReference>
<dbReference type="PROSITE" id="PS51000">
    <property type="entry name" value="HTH_DEOR_2"/>
    <property type="match status" value="1"/>
</dbReference>
<dbReference type="InterPro" id="IPR036388">
    <property type="entry name" value="WH-like_DNA-bd_sf"/>
</dbReference>
<comment type="caution">
    <text evidence="4">The sequence shown here is derived from an EMBL/GenBank/DDBJ whole genome shotgun (WGS) entry which is preliminary data.</text>
</comment>
<evidence type="ECO:0000256" key="1">
    <source>
        <dbReference type="ARBA" id="ARBA00023015"/>
    </source>
</evidence>
<dbReference type="InterPro" id="IPR057727">
    <property type="entry name" value="WCX_dom"/>
</dbReference>
<evidence type="ECO:0000259" key="3">
    <source>
        <dbReference type="PROSITE" id="PS51000"/>
    </source>
</evidence>
<dbReference type="InterPro" id="IPR051534">
    <property type="entry name" value="CBASS_pafABC_assoc_protein"/>
</dbReference>
<dbReference type="EMBL" id="BAAAUD010000113">
    <property type="protein sequence ID" value="GAA2974001.1"/>
    <property type="molecule type" value="Genomic_DNA"/>
</dbReference>
<evidence type="ECO:0000313" key="4">
    <source>
        <dbReference type="EMBL" id="GAA2974001.1"/>
    </source>
</evidence>
<gene>
    <name evidence="4" type="ORF">GCM10010446_67910</name>
</gene>
<feature type="domain" description="HTH deoR-type" evidence="3">
    <location>
        <begin position="79"/>
        <end position="134"/>
    </location>
</feature>
<dbReference type="Gene3D" id="1.10.10.10">
    <property type="entry name" value="Winged helix-like DNA-binding domain superfamily/Winged helix DNA-binding domain"/>
    <property type="match status" value="1"/>
</dbReference>
<evidence type="ECO:0000313" key="5">
    <source>
        <dbReference type="Proteomes" id="UP001500403"/>
    </source>
</evidence>
<sequence length="402" mass="43242">MNALVTQARASPGPSCAPATGCSSQPVKVKLPVACVCTDMEVPLKIRESGARLLALPGTSLPSVPATFCQVRGQTWPVRADRLLSLLLLLQNRGRMTAPELALELDVSVRTVYRDVEALGASGVPVYADRGPAGGYRLMDGYRTRLTGLTGDEAESLHFTGMPGAAAELGLAADLATARLKLGAALPDGLGERTRRVQERFHLDAPAWFRDADPTPYLAEVAGAVWRQRMLRVHYRSWRGDVHRGLGPLGVVLKGGNWYLVASAGESVRTYRVSRMLAVETLEDPFERPAGFDLAAYWQESSRRMEAGVLRGEARLRVSPRGMRLLPVQCGAAGAEAVRAAGPPDEEGWAETVLRVEALPVALGDLLRLGLEIEVLGPPELRAEVARTVTGLAQRYQGAARA</sequence>
<evidence type="ECO:0000256" key="2">
    <source>
        <dbReference type="ARBA" id="ARBA00023163"/>
    </source>
</evidence>
<dbReference type="Proteomes" id="UP001500403">
    <property type="component" value="Unassembled WGS sequence"/>
</dbReference>
<dbReference type="PANTHER" id="PTHR34580:SF1">
    <property type="entry name" value="PROTEIN PAFC"/>
    <property type="match status" value="1"/>
</dbReference>
<dbReference type="InterPro" id="IPR013196">
    <property type="entry name" value="HTH_11"/>
</dbReference>
<name>A0ABN3XR18_9ACTN</name>